<keyword evidence="2" id="KW-1185">Reference proteome</keyword>
<name>A0ABN8N9Z9_9CNID</name>
<comment type="caution">
    <text evidence="1">The sequence shown here is derived from an EMBL/GenBank/DDBJ whole genome shotgun (WGS) entry which is preliminary data.</text>
</comment>
<evidence type="ECO:0000313" key="2">
    <source>
        <dbReference type="Proteomes" id="UP001159405"/>
    </source>
</evidence>
<evidence type="ECO:0008006" key="3">
    <source>
        <dbReference type="Google" id="ProtNLM"/>
    </source>
</evidence>
<accession>A0ABN8N9Z9</accession>
<dbReference type="Proteomes" id="UP001159405">
    <property type="component" value="Unassembled WGS sequence"/>
</dbReference>
<dbReference type="EMBL" id="CALNXK010000014">
    <property type="protein sequence ID" value="CAH3046508.1"/>
    <property type="molecule type" value="Genomic_DNA"/>
</dbReference>
<organism evidence="1 2">
    <name type="scientific">Porites lobata</name>
    <dbReference type="NCBI Taxonomy" id="104759"/>
    <lineage>
        <taxon>Eukaryota</taxon>
        <taxon>Metazoa</taxon>
        <taxon>Cnidaria</taxon>
        <taxon>Anthozoa</taxon>
        <taxon>Hexacorallia</taxon>
        <taxon>Scleractinia</taxon>
        <taxon>Fungiina</taxon>
        <taxon>Poritidae</taxon>
        <taxon>Porites</taxon>
    </lineage>
</organism>
<proteinExistence type="predicted"/>
<evidence type="ECO:0000313" key="1">
    <source>
        <dbReference type="EMBL" id="CAH3046508.1"/>
    </source>
</evidence>
<gene>
    <name evidence="1" type="ORF">PLOB_00008126</name>
</gene>
<protein>
    <recommendedName>
        <fullName evidence="3">Secreted protein</fullName>
    </recommendedName>
</protein>
<reference evidence="1 2" key="1">
    <citation type="submission" date="2022-05" db="EMBL/GenBank/DDBJ databases">
        <authorList>
            <consortium name="Genoscope - CEA"/>
            <person name="William W."/>
        </authorList>
    </citation>
    <scope>NUCLEOTIDE SEQUENCE [LARGE SCALE GENOMIC DNA]</scope>
</reference>
<sequence>MRYILSVVALLEACDVTNNGRHLGRHIGFYQELEIRLKQKTSVNWKYAFTGFSPRILTSFEVWIPLRRCSMLTPGLENQYPPLHTSEANIKKNKLNHNTVKRSQQRNNQPVIRAAFGRLE</sequence>